<protein>
    <recommendedName>
        <fullName evidence="3">NB-ARC domain-containing protein</fullName>
    </recommendedName>
</protein>
<feature type="compositionally biased region" description="Acidic residues" evidence="1">
    <location>
        <begin position="90"/>
        <end position="99"/>
    </location>
</feature>
<evidence type="ECO:0000313" key="2">
    <source>
        <dbReference type="EMBL" id="ONM51120.1"/>
    </source>
</evidence>
<dbReference type="Gene3D" id="3.40.50.300">
    <property type="entry name" value="P-loop containing nucleotide triphosphate hydrolases"/>
    <property type="match status" value="1"/>
</dbReference>
<name>A0A1D6HRK8_MAIZE</name>
<evidence type="ECO:0000256" key="1">
    <source>
        <dbReference type="SAM" id="MobiDB-lite"/>
    </source>
</evidence>
<dbReference type="OMA" id="MIRDAMY"/>
<dbReference type="InterPro" id="IPR027417">
    <property type="entry name" value="P-loop_NTPase"/>
</dbReference>
<dbReference type="FunCoup" id="A0A1D6HRK8">
    <property type="interactions" value="1155"/>
</dbReference>
<proteinExistence type="predicted"/>
<organism evidence="2">
    <name type="scientific">Zea mays</name>
    <name type="common">Maize</name>
    <dbReference type="NCBI Taxonomy" id="4577"/>
    <lineage>
        <taxon>Eukaryota</taxon>
        <taxon>Viridiplantae</taxon>
        <taxon>Streptophyta</taxon>
        <taxon>Embryophyta</taxon>
        <taxon>Tracheophyta</taxon>
        <taxon>Spermatophyta</taxon>
        <taxon>Magnoliopsida</taxon>
        <taxon>Liliopsida</taxon>
        <taxon>Poales</taxon>
        <taxon>Poaceae</taxon>
        <taxon>PACMAD clade</taxon>
        <taxon>Panicoideae</taxon>
        <taxon>Andropogonodae</taxon>
        <taxon>Andropogoneae</taxon>
        <taxon>Tripsacinae</taxon>
        <taxon>Zea</taxon>
    </lineage>
</organism>
<reference evidence="2" key="1">
    <citation type="submission" date="2015-12" db="EMBL/GenBank/DDBJ databases">
        <title>Update maize B73 reference genome by single molecule sequencing technologies.</title>
        <authorList>
            <consortium name="Maize Genome Sequencing Project"/>
            <person name="Ware D."/>
        </authorList>
    </citation>
    <scope>NUCLEOTIDE SEQUENCE [LARGE SCALE GENOMIC DNA]</scope>
    <source>
        <tissue evidence="2">Seedling</tissue>
    </source>
</reference>
<dbReference type="InParanoid" id="A0A1D6HRK8"/>
<gene>
    <name evidence="2" type="ORF">ZEAMMB73_Zm00001d018681</name>
</gene>
<feature type="compositionally biased region" description="Polar residues" evidence="1">
    <location>
        <begin position="114"/>
        <end position="123"/>
    </location>
</feature>
<dbReference type="PaxDb" id="4577-GRMZM2G128693_P01"/>
<evidence type="ECO:0008006" key="3">
    <source>
        <dbReference type="Google" id="ProtNLM"/>
    </source>
</evidence>
<dbReference type="EMBL" id="CM007650">
    <property type="protein sequence ID" value="ONM51120.1"/>
    <property type="molecule type" value="Genomic_DNA"/>
</dbReference>
<dbReference type="PANTHER" id="PTHR33377:SF92">
    <property type="entry name" value="NB-ARC DOMAIN-CONTAINING PROTEIN"/>
    <property type="match status" value="1"/>
</dbReference>
<dbReference type="PANTHER" id="PTHR33377">
    <property type="entry name" value="OS10G0134700 PROTEIN-RELATED"/>
    <property type="match status" value="1"/>
</dbReference>
<dbReference type="SUPFAM" id="SSF52540">
    <property type="entry name" value="P-loop containing nucleoside triphosphate hydrolases"/>
    <property type="match status" value="1"/>
</dbReference>
<feature type="region of interest" description="Disordered" evidence="1">
    <location>
        <begin position="84"/>
        <end position="123"/>
    </location>
</feature>
<dbReference type="ExpressionAtlas" id="A0A1D6HRK8">
    <property type="expression patterns" value="baseline and differential"/>
</dbReference>
<sequence>MDVLLAAVVGELTTRSINFLIRNCLKPTAPDVEDRLRRILLRAEVIVEEAMGRQITNQAMLQQLDVLREAMHRGHYILDTFSYESRSKEEEEEEEEEEEARGHGASKVNPLQGLCSSPSSRNRNTRILEQMRKSVDHLGSLIRDVQELVVFLTGYPRIILHRQPYSMHLLLSNCMFCRQMETELVVDFLLLRARADHAPERRLDVLPIVGPRKVGKSTLVAHACRDERVRGRFSQILFLRDRGGFTGHDDLAKFREGCETEHLQSLVPGSNDRDGGRFLLVLELAGDLDEDSWGGFYSACTRHLPSGSKIIVTSQSDTIMKFGTTTTTQALRVKFLSHEAYWYFFKTLAFGSTDPKTRPRLARLAMEVAEMTHPCLIGATMFARLLRDSSSDIRVWYKVLRFLREQRKENASRFGGHPFDLVNQRRPAYIGRMASPSEYAVFYDEQQCSSQEGVPEISAHDVMFGRVKAHGKFKVLGWRSHIPPYLSYVVETVTIPCKIQKVQMILSLVTGSGAGPIPTMWRPN</sequence>
<accession>A0A1D6HRK8</accession>
<dbReference type="eggNOG" id="KOG4658">
    <property type="taxonomic scope" value="Eukaryota"/>
</dbReference>
<dbReference type="AlphaFoldDB" id="A0A1D6HRK8"/>